<evidence type="ECO:0000313" key="2">
    <source>
        <dbReference type="Proteomes" id="UP000823612"/>
    </source>
</evidence>
<organism evidence="1 2">
    <name type="scientific">Candidatus Pullibacteroides excrementavium</name>
    <dbReference type="NCBI Taxonomy" id="2840905"/>
    <lineage>
        <taxon>Bacteria</taxon>
        <taxon>Pseudomonadati</taxon>
        <taxon>Bacteroidota</taxon>
        <taxon>Bacteroidia</taxon>
        <taxon>Bacteroidales</taxon>
        <taxon>Candidatus Pullibacteroides</taxon>
    </lineage>
</organism>
<feature type="non-terminal residue" evidence="1">
    <location>
        <position position="1"/>
    </location>
</feature>
<reference evidence="1" key="1">
    <citation type="submission" date="2020-10" db="EMBL/GenBank/DDBJ databases">
        <authorList>
            <person name="Gilroy R."/>
        </authorList>
    </citation>
    <scope>NUCLEOTIDE SEQUENCE</scope>
    <source>
        <strain evidence="1">2889</strain>
    </source>
</reference>
<name>A0A9D9H0H3_9BACT</name>
<evidence type="ECO:0000313" key="1">
    <source>
        <dbReference type="EMBL" id="MBO8431674.1"/>
    </source>
</evidence>
<dbReference type="AlphaFoldDB" id="A0A9D9H0H3"/>
<dbReference type="Proteomes" id="UP000823612">
    <property type="component" value="Unassembled WGS sequence"/>
</dbReference>
<comment type="caution">
    <text evidence="1">The sequence shown here is derived from an EMBL/GenBank/DDBJ whole genome shotgun (WGS) entry which is preliminary data.</text>
</comment>
<dbReference type="EMBL" id="JADIMZ010000002">
    <property type="protein sequence ID" value="MBO8431674.1"/>
    <property type="molecule type" value="Genomic_DNA"/>
</dbReference>
<reference evidence="1" key="2">
    <citation type="journal article" date="2021" name="PeerJ">
        <title>Extensive microbial diversity within the chicken gut microbiome revealed by metagenomics and culture.</title>
        <authorList>
            <person name="Gilroy R."/>
            <person name="Ravi A."/>
            <person name="Getino M."/>
            <person name="Pursley I."/>
            <person name="Horton D.L."/>
            <person name="Alikhan N.F."/>
            <person name="Baker D."/>
            <person name="Gharbi K."/>
            <person name="Hall N."/>
            <person name="Watson M."/>
            <person name="Adriaenssens E.M."/>
            <person name="Foster-Nyarko E."/>
            <person name="Jarju S."/>
            <person name="Secka A."/>
            <person name="Antonio M."/>
            <person name="Oren A."/>
            <person name="Chaudhuri R.R."/>
            <person name="La Ragione R."/>
            <person name="Hildebrand F."/>
            <person name="Pallen M.J."/>
        </authorList>
    </citation>
    <scope>NUCLEOTIDE SEQUENCE</scope>
    <source>
        <strain evidence="1">2889</strain>
    </source>
</reference>
<gene>
    <name evidence="1" type="ORF">IAB08_00055</name>
</gene>
<accession>A0A9D9H0H3</accession>
<proteinExistence type="predicted"/>
<protein>
    <submittedName>
        <fullName evidence="1">Uncharacterized protein</fullName>
    </submittedName>
</protein>
<sequence>ANEWVVLLPRFDHLLRVLARKADFDELEFVTTEPGIVKATMNLDSLVLKMSGVPAVLLSRKQNMYVKPEDSTVEIYKNRDFHFDGMLNAGVFNFDVRGGCFYYDDFRVDVADVQRLGLYVRKVEDGEVKERPVLAKFRYLAGKIYIDDPANKGGRLDFPQYPLMESSQPSYVYYDEPYVQGGAYKADSFYFRVDPFRLPDMNTMEIDSIRFPGTLVSGGILPDIRDELHVMPDYSLGFSQHSPQEGWSAYDDMALFTGRITLDNSGLWGAGCFDYRSSESSSDRMTFRPQDMDMQGTFLLSAGQGSGVEYPWMEGRGVDGFFERGNGTFKASSVKDSLLRIFNKDWRLQGSYVFSPSCSWAQGALRKQEEAQVSSGCFSVRTMGFASDSASFRLGASQGLCFLETSACSMDADLLAGDASFRSVTGSSPLDFGFHQYKGRLASLFWDMDSMEVRMEHGNPTGLDFAEVAALPAEDLLVSEQPGEYFESTRRAQAGLGFNALSSRLDGKDTVLEFEGVCRLLVADAMLVPEGNALSVARTGLLRPLANARLYFGDTARLHAFHGVSAQVVTSRQYRASGLYDYQAPGMDLQEVYFAGIRPMEGGHSQAEAMVADSSVLFLNEAFQFIGKIKVDARQTYPFFSGSTRMVYACDFIGDRMEQDGYGSYEDEYESGSGEGSYDDFEYEEYGDFEYVEDEGEAMAETEEEEDEESELLASGSPFLADGIQFSAYINPDSVWIPVDDQTRSTTGRWLGRGFYTSIRTREPELLFLQRKLTSDLPNVEVSGWLGFSRPERSYQIKDSVGRLLMEVNVNNCRAMAAGPIDLRMETAHLDIGLYGKMFQDASNRQIGTDALTLFDFYLLPEVSGQIADLFNAEERVEGMDIGPEDDVVLYVAENEDTLGLQGVREEISATGMFERIPKSLSQTLVFSDLKLDWDSDTRSFVSSGQAGLLSVAGHPVGKKLKTYMVLRKTRKGDEVDIYVEASRNVWMYFSYAHNYMLMLSSDDSFNRYIESLPGRKRKKGKYEFFLATPSKKNIFVRDFEEREGWQDQY</sequence>